<dbReference type="Proteomes" id="UP000001558">
    <property type="component" value="Chromosome"/>
</dbReference>
<dbReference type="AlphaFoldDB" id="A3QGX2"/>
<feature type="transmembrane region" description="Helical" evidence="1">
    <location>
        <begin position="115"/>
        <end position="133"/>
    </location>
</feature>
<dbReference type="STRING" id="323850.Shew_2854"/>
<protein>
    <submittedName>
        <fullName evidence="2">Uncharacterized protein</fullName>
    </submittedName>
</protein>
<organism evidence="2 3">
    <name type="scientific">Shewanella loihica (strain ATCC BAA-1088 / PV-4)</name>
    <dbReference type="NCBI Taxonomy" id="323850"/>
    <lineage>
        <taxon>Bacteria</taxon>
        <taxon>Pseudomonadati</taxon>
        <taxon>Pseudomonadota</taxon>
        <taxon>Gammaproteobacteria</taxon>
        <taxon>Alteromonadales</taxon>
        <taxon>Shewanellaceae</taxon>
        <taxon>Shewanella</taxon>
    </lineage>
</organism>
<reference evidence="2 3" key="1">
    <citation type="submission" date="2007-03" db="EMBL/GenBank/DDBJ databases">
        <title>Complete sequence of Shewanella loihica PV-4.</title>
        <authorList>
            <consortium name="US DOE Joint Genome Institute"/>
            <person name="Copeland A."/>
            <person name="Lucas S."/>
            <person name="Lapidus A."/>
            <person name="Barry K."/>
            <person name="Detter J.C."/>
            <person name="Glavina del Rio T."/>
            <person name="Hammon N."/>
            <person name="Israni S."/>
            <person name="Dalin E."/>
            <person name="Tice H."/>
            <person name="Pitluck S."/>
            <person name="Chain P."/>
            <person name="Malfatti S."/>
            <person name="Shin M."/>
            <person name="Vergez L."/>
            <person name="Schmutz J."/>
            <person name="Larimer F."/>
            <person name="Land M."/>
            <person name="Hauser L."/>
            <person name="Kyrpides N."/>
            <person name="Mikhailova N."/>
            <person name="Romine M.F."/>
            <person name="Serres G."/>
            <person name="Fredrickson J."/>
            <person name="Tiedje J."/>
            <person name="Richardson P."/>
        </authorList>
    </citation>
    <scope>NUCLEOTIDE SEQUENCE [LARGE SCALE GENOMIC DNA]</scope>
    <source>
        <strain evidence="3">ATCC BAA-1088 / PV-4</strain>
    </source>
</reference>
<dbReference type="eggNOG" id="ENOG502ZUA1">
    <property type="taxonomic scope" value="Bacteria"/>
</dbReference>
<dbReference type="RefSeq" id="WP_011866651.1">
    <property type="nucleotide sequence ID" value="NC_009092.1"/>
</dbReference>
<sequence>MDQILKNLNDPSWWFTGVFFVLVGILLTKLLFSWIPNVFRSISSKIPAYGDLLSRRLKLRMLKAVKRNRQHEVRVNWAIARYWSIATVAILYMFFAVIMFLVYPKQEVAGIKHQLVPLMLFTPMYLLQFLAILEKKITLRIIEAHIQWEKRITKSSSKDALTRAA</sequence>
<gene>
    <name evidence="2" type="ordered locus">Shew_2854</name>
</gene>
<evidence type="ECO:0000313" key="2">
    <source>
        <dbReference type="EMBL" id="ABO24720.1"/>
    </source>
</evidence>
<proteinExistence type="predicted"/>
<dbReference type="EMBL" id="CP000606">
    <property type="protein sequence ID" value="ABO24720.1"/>
    <property type="molecule type" value="Genomic_DNA"/>
</dbReference>
<keyword evidence="1" id="KW-1133">Transmembrane helix</keyword>
<evidence type="ECO:0000256" key="1">
    <source>
        <dbReference type="SAM" id="Phobius"/>
    </source>
</evidence>
<feature type="transmembrane region" description="Helical" evidence="1">
    <location>
        <begin position="12"/>
        <end position="35"/>
    </location>
</feature>
<evidence type="ECO:0000313" key="3">
    <source>
        <dbReference type="Proteomes" id="UP000001558"/>
    </source>
</evidence>
<accession>A3QGX2</accession>
<keyword evidence="3" id="KW-1185">Reference proteome</keyword>
<dbReference type="OrthoDB" id="7065710at2"/>
<dbReference type="HOGENOM" id="CLU_1610094_0_0_6"/>
<dbReference type="KEGG" id="slo:Shew_2854"/>
<keyword evidence="1" id="KW-0812">Transmembrane</keyword>
<name>A3QGX2_SHELP</name>
<feature type="transmembrane region" description="Helical" evidence="1">
    <location>
        <begin position="82"/>
        <end position="103"/>
    </location>
</feature>
<keyword evidence="1" id="KW-0472">Membrane</keyword>